<keyword evidence="3" id="KW-0010">Activator</keyword>
<dbReference type="OrthoDB" id="1667110at2759"/>
<keyword evidence="3" id="KW-0804">Transcription</keyword>
<dbReference type="GO" id="GO:0005634">
    <property type="term" value="C:nucleus"/>
    <property type="evidence" value="ECO:0007669"/>
    <property type="project" value="UniProtKB-SubCell"/>
</dbReference>
<accession>F6I740</accession>
<dbReference type="PANTHER" id="PTHR31602:SF19">
    <property type="entry name" value="OS02G0773600 PROTEIN"/>
    <property type="match status" value="1"/>
</dbReference>
<comment type="subcellular location">
    <subcellularLocation>
        <location evidence="3">Nucleus</location>
    </subcellularLocation>
</comment>
<evidence type="ECO:0000259" key="5">
    <source>
        <dbReference type="PROSITE" id="PS51667"/>
    </source>
</evidence>
<comment type="domain">
    <text evidence="3">The QLQ domain and WRC domain may be involved in protein-protein interaction and DNA-binding, respectively.</text>
</comment>
<dbReference type="InterPro" id="IPR014977">
    <property type="entry name" value="WRC_dom"/>
</dbReference>
<dbReference type="InParanoid" id="F6I740"/>
<comment type="caution">
    <text evidence="2">Lacks conserved residue(s) required for the propagation of feature annotation.</text>
</comment>
<protein>
    <recommendedName>
        <fullName evidence="3">Growth-regulating factor</fullName>
    </recommendedName>
</protein>
<dbReference type="Pfam" id="PF08879">
    <property type="entry name" value="WRC"/>
    <property type="match status" value="1"/>
</dbReference>
<organism evidence="6 7">
    <name type="scientific">Vitis vinifera</name>
    <name type="common">Grape</name>
    <dbReference type="NCBI Taxonomy" id="29760"/>
    <lineage>
        <taxon>Eukaryota</taxon>
        <taxon>Viridiplantae</taxon>
        <taxon>Streptophyta</taxon>
        <taxon>Embryophyta</taxon>
        <taxon>Tracheophyta</taxon>
        <taxon>Spermatophyta</taxon>
        <taxon>Magnoliopsida</taxon>
        <taxon>eudicotyledons</taxon>
        <taxon>Gunneridae</taxon>
        <taxon>Pentapetalae</taxon>
        <taxon>rosids</taxon>
        <taxon>Vitales</taxon>
        <taxon>Vitaceae</taxon>
        <taxon>Viteae</taxon>
        <taxon>Vitis</taxon>
    </lineage>
</organism>
<dbReference type="ExpressionAtlas" id="F6I740">
    <property type="expression patterns" value="baseline"/>
</dbReference>
<feature type="domain" description="WRC" evidence="5">
    <location>
        <begin position="7"/>
        <end position="51"/>
    </location>
</feature>
<evidence type="ECO:0000313" key="6">
    <source>
        <dbReference type="EMBL" id="CCB62758.1"/>
    </source>
</evidence>
<comment type="function">
    <text evidence="3">Transcription activator.</text>
</comment>
<reference evidence="7" key="1">
    <citation type="journal article" date="2007" name="Nature">
        <title>The grapevine genome sequence suggests ancestral hexaploidization in major angiosperm phyla.</title>
        <authorList>
            <consortium name="The French-Italian Public Consortium for Grapevine Genome Characterization."/>
            <person name="Jaillon O."/>
            <person name="Aury J.-M."/>
            <person name="Noel B."/>
            <person name="Policriti A."/>
            <person name="Clepet C."/>
            <person name="Casagrande A."/>
            <person name="Choisne N."/>
            <person name="Aubourg S."/>
            <person name="Vitulo N."/>
            <person name="Jubin C."/>
            <person name="Vezzi A."/>
            <person name="Legeai F."/>
            <person name="Hugueney P."/>
            <person name="Dasilva C."/>
            <person name="Horner D."/>
            <person name="Mica E."/>
            <person name="Jublot D."/>
            <person name="Poulain J."/>
            <person name="Bruyere C."/>
            <person name="Billault A."/>
            <person name="Segurens B."/>
            <person name="Gouyvenoux M."/>
            <person name="Ugarte E."/>
            <person name="Cattonaro F."/>
            <person name="Anthouard V."/>
            <person name="Vico V."/>
            <person name="Del Fabbro C."/>
            <person name="Alaux M."/>
            <person name="Di Gaspero G."/>
            <person name="Dumas V."/>
            <person name="Felice N."/>
            <person name="Paillard S."/>
            <person name="Juman I."/>
            <person name="Moroldo M."/>
            <person name="Scalabrin S."/>
            <person name="Canaguier A."/>
            <person name="Le Clainche I."/>
            <person name="Malacrida G."/>
            <person name="Durand E."/>
            <person name="Pesole G."/>
            <person name="Laucou V."/>
            <person name="Chatelet P."/>
            <person name="Merdinoglu D."/>
            <person name="Delledonne M."/>
            <person name="Pezzotti M."/>
            <person name="Lecharny A."/>
            <person name="Scarpelli C."/>
            <person name="Artiguenave F."/>
            <person name="Pe M.E."/>
            <person name="Valle G."/>
            <person name="Morgante M."/>
            <person name="Caboche M."/>
            <person name="Adam-Blondon A.-F."/>
            <person name="Weissenbach J."/>
            <person name="Quetier F."/>
            <person name="Wincker P."/>
        </authorList>
    </citation>
    <scope>NUCLEOTIDE SEQUENCE [LARGE SCALE GENOMIC DNA]</scope>
    <source>
        <strain evidence="7">cv. Pinot noir / PN40024</strain>
    </source>
</reference>
<evidence type="ECO:0000256" key="3">
    <source>
        <dbReference type="RuleBase" id="RU367127"/>
    </source>
</evidence>
<dbReference type="PaxDb" id="29760-VIT_00s0203g00120.t01"/>
<dbReference type="EMBL" id="FN596764">
    <property type="protein sequence ID" value="CCB62758.1"/>
    <property type="molecule type" value="Genomic_DNA"/>
</dbReference>
<dbReference type="Proteomes" id="UP000009183">
    <property type="component" value="Unassembled WGS sequence, unordered"/>
</dbReference>
<evidence type="ECO:0000313" key="7">
    <source>
        <dbReference type="Proteomes" id="UP000009183"/>
    </source>
</evidence>
<gene>
    <name evidence="6" type="ORF">VIT_00s0203g00120</name>
</gene>
<dbReference type="eggNOG" id="KOG1356">
    <property type="taxonomic scope" value="Eukaryota"/>
</dbReference>
<dbReference type="GO" id="GO:0006351">
    <property type="term" value="P:DNA-templated transcription"/>
    <property type="evidence" value="ECO:0007669"/>
    <property type="project" value="UniProtKB-UniRule"/>
</dbReference>
<proteinExistence type="inferred from homology"/>
<keyword evidence="3" id="KW-0805">Transcription regulation</keyword>
<evidence type="ECO:0000256" key="2">
    <source>
        <dbReference type="PROSITE-ProRule" id="PRU01002"/>
    </source>
</evidence>
<keyword evidence="7" id="KW-1185">Reference proteome</keyword>
<evidence type="ECO:0000256" key="4">
    <source>
        <dbReference type="SAM" id="MobiDB-lite"/>
    </source>
</evidence>
<dbReference type="PROSITE" id="PS51667">
    <property type="entry name" value="WRC"/>
    <property type="match status" value="1"/>
</dbReference>
<sequence>MEEEEALPDHLRCKRTDGRQWRCTRRVMENKKLCELHYLQGRHRQNKEKVPGSLKLQRKKRNKTVNQDCESRNPEIRAKRAAKLAKPMKRRGSVRVSEALDKALKKMKLKKGDLQLELIRVFLQRQVERRKMRRLIQNIEGELVRELPNGLMAISQAPLQHHIDNAGSQIKLGVDLGSDSGPQRCFRSKNIEPLPIGSLQVVPYGRNVRNLKIVRGKKCHLCRKRKRHSQSMIKCSSCLKEYFCMDCIKQRPC</sequence>
<evidence type="ECO:0000256" key="1">
    <source>
        <dbReference type="ARBA" id="ARBA00023242"/>
    </source>
</evidence>
<dbReference type="PANTHER" id="PTHR31602">
    <property type="entry name" value="GROWTH-REGULATING FACTOR 5"/>
    <property type="match status" value="1"/>
</dbReference>
<comment type="similarity">
    <text evidence="3">Belongs to the GRF family.</text>
</comment>
<dbReference type="HOGENOM" id="CLU_1100131_0_0_1"/>
<dbReference type="GO" id="GO:0005524">
    <property type="term" value="F:ATP binding"/>
    <property type="evidence" value="ECO:0007669"/>
    <property type="project" value="UniProtKB-UniRule"/>
</dbReference>
<name>F6I740_VITVI</name>
<dbReference type="InterPro" id="IPR031137">
    <property type="entry name" value="GRF"/>
</dbReference>
<feature type="region of interest" description="Disordered" evidence="4">
    <location>
        <begin position="44"/>
        <end position="71"/>
    </location>
</feature>
<keyword evidence="1 3" id="KW-0539">Nucleus</keyword>
<dbReference type="AlphaFoldDB" id="F6I740"/>
<dbReference type="STRING" id="29760.F6I740"/>
<dbReference type="GO" id="GO:0032502">
    <property type="term" value="P:developmental process"/>
    <property type="evidence" value="ECO:0007669"/>
    <property type="project" value="InterPro"/>
</dbReference>